<dbReference type="CDD" id="cd00342">
    <property type="entry name" value="gram_neg_porins"/>
    <property type="match status" value="1"/>
</dbReference>
<evidence type="ECO:0000313" key="7">
    <source>
        <dbReference type="Proteomes" id="UP000294963"/>
    </source>
</evidence>
<keyword evidence="2 4" id="KW-0732">Signal</keyword>
<dbReference type="InterPro" id="IPR023614">
    <property type="entry name" value="Porin_dom_sf"/>
</dbReference>
<name>A0A4R1XDJ9_ACICA</name>
<keyword evidence="3" id="KW-0472">Membrane</keyword>
<proteinExistence type="predicted"/>
<dbReference type="InterPro" id="IPR050298">
    <property type="entry name" value="Gram-neg_bact_OMP"/>
</dbReference>
<dbReference type="SUPFAM" id="SSF56935">
    <property type="entry name" value="Porins"/>
    <property type="match status" value="1"/>
</dbReference>
<evidence type="ECO:0000256" key="3">
    <source>
        <dbReference type="ARBA" id="ARBA00023136"/>
    </source>
</evidence>
<dbReference type="PANTHER" id="PTHR34501">
    <property type="entry name" value="PROTEIN YDDL-RELATED"/>
    <property type="match status" value="1"/>
</dbReference>
<dbReference type="GO" id="GO:0015288">
    <property type="term" value="F:porin activity"/>
    <property type="evidence" value="ECO:0007669"/>
    <property type="project" value="InterPro"/>
</dbReference>
<dbReference type="Pfam" id="PF13609">
    <property type="entry name" value="Porin_4"/>
    <property type="match status" value="1"/>
</dbReference>
<sequence>MYIKSRIFSLATLTFSSSLCIISSSHAEFDLISKNQFDSPLLAPLQVQFGGQLRPQWINNAGDEPNYYKNGHDGGSRVRLKMDYDLNPKTKLVGYYERGFDPFNILNLDEHHSPNALSNQQRQAYIAIQHQDWGNLSYGQQFGIYYSVIGSKSDVWDNDALAAASSNGAHASYDGSSRAKNSLMYTKENEKFKLYANILFPEKSVELSDQHRYKREHGAGIGLDYKASKDLTYSAAFSQTNATIIDAHSQPTIQEQDYQQNIIGTAITYQPNQWYLVATASHYHDFVPLAGERTVDHYFTGNGYGLEAFAGYTFKFDQPYLKSIQPYVAVDTLRLTSDQPYRSNHQYIGFTTEFNKHLKVMTEHTFASNSDDSEQDSTWVTMYISF</sequence>
<dbReference type="OrthoDB" id="6490232at2"/>
<evidence type="ECO:0000256" key="4">
    <source>
        <dbReference type="SAM" id="SignalP"/>
    </source>
</evidence>
<reference evidence="6 7" key="1">
    <citation type="submission" date="2019-03" db="EMBL/GenBank/DDBJ databases">
        <title>Genomic analyses of the natural microbiome of Caenorhabditis elegans.</title>
        <authorList>
            <person name="Samuel B."/>
        </authorList>
    </citation>
    <scope>NUCLEOTIDE SEQUENCE [LARGE SCALE GENOMIC DNA]</scope>
    <source>
        <strain evidence="6 7">JUb89</strain>
    </source>
</reference>
<dbReference type="PANTHER" id="PTHR34501:SF2">
    <property type="entry name" value="OUTER MEMBRANE PORIN F-RELATED"/>
    <property type="match status" value="1"/>
</dbReference>
<comment type="caution">
    <text evidence="6">The sequence shown here is derived from an EMBL/GenBank/DDBJ whole genome shotgun (WGS) entry which is preliminary data.</text>
</comment>
<evidence type="ECO:0000256" key="2">
    <source>
        <dbReference type="ARBA" id="ARBA00022729"/>
    </source>
</evidence>
<evidence type="ECO:0000313" key="6">
    <source>
        <dbReference type="EMBL" id="TCM60662.1"/>
    </source>
</evidence>
<protein>
    <submittedName>
        <fullName evidence="6">Putative porin</fullName>
    </submittedName>
</protein>
<dbReference type="Proteomes" id="UP000294963">
    <property type="component" value="Unassembled WGS sequence"/>
</dbReference>
<comment type="subcellular location">
    <subcellularLocation>
        <location evidence="1">Cell outer membrane</location>
        <topology evidence="1">Multi-pass membrane protein</topology>
    </subcellularLocation>
</comment>
<dbReference type="AlphaFoldDB" id="A0A4R1XDJ9"/>
<organism evidence="6 7">
    <name type="scientific">Acinetobacter calcoaceticus</name>
    <dbReference type="NCBI Taxonomy" id="471"/>
    <lineage>
        <taxon>Bacteria</taxon>
        <taxon>Pseudomonadati</taxon>
        <taxon>Pseudomonadota</taxon>
        <taxon>Gammaproteobacteria</taxon>
        <taxon>Moraxellales</taxon>
        <taxon>Moraxellaceae</taxon>
        <taxon>Acinetobacter</taxon>
        <taxon>Acinetobacter calcoaceticus/baumannii complex</taxon>
    </lineage>
</organism>
<dbReference type="EMBL" id="SLVJ01000031">
    <property type="protein sequence ID" value="TCM60662.1"/>
    <property type="molecule type" value="Genomic_DNA"/>
</dbReference>
<dbReference type="InterPro" id="IPR033900">
    <property type="entry name" value="Gram_neg_porin_domain"/>
</dbReference>
<feature type="domain" description="Porin" evidence="5">
    <location>
        <begin position="46"/>
        <end position="299"/>
    </location>
</feature>
<accession>A0A4R1XDJ9</accession>
<gene>
    <name evidence="6" type="ORF">EC844_1311</name>
</gene>
<evidence type="ECO:0000256" key="1">
    <source>
        <dbReference type="ARBA" id="ARBA00004571"/>
    </source>
</evidence>
<feature type="signal peptide" evidence="4">
    <location>
        <begin position="1"/>
        <end position="27"/>
    </location>
</feature>
<dbReference type="Gene3D" id="2.40.160.10">
    <property type="entry name" value="Porin"/>
    <property type="match status" value="1"/>
</dbReference>
<dbReference type="GO" id="GO:0009279">
    <property type="term" value="C:cell outer membrane"/>
    <property type="evidence" value="ECO:0007669"/>
    <property type="project" value="UniProtKB-SubCell"/>
</dbReference>
<evidence type="ECO:0000259" key="5">
    <source>
        <dbReference type="Pfam" id="PF13609"/>
    </source>
</evidence>
<feature type="chain" id="PRO_5020292791" evidence="4">
    <location>
        <begin position="28"/>
        <end position="386"/>
    </location>
</feature>
<keyword evidence="7" id="KW-1185">Reference proteome</keyword>